<evidence type="ECO:0008006" key="3">
    <source>
        <dbReference type="Google" id="ProtNLM"/>
    </source>
</evidence>
<proteinExistence type="predicted"/>
<evidence type="ECO:0000313" key="2">
    <source>
        <dbReference type="Proteomes" id="UP001489509"/>
    </source>
</evidence>
<name>A0ABV1E177_9FIRM</name>
<dbReference type="RefSeq" id="WP_349219950.1">
    <property type="nucleotide sequence ID" value="NZ_JBBMFD010000017.1"/>
</dbReference>
<dbReference type="EMBL" id="JBBMFD010000017">
    <property type="protein sequence ID" value="MEQ2441070.1"/>
    <property type="molecule type" value="Genomic_DNA"/>
</dbReference>
<keyword evidence="2" id="KW-1185">Reference proteome</keyword>
<comment type="caution">
    <text evidence="1">The sequence shown here is derived from an EMBL/GenBank/DDBJ whole genome shotgun (WGS) entry which is preliminary data.</text>
</comment>
<evidence type="ECO:0000313" key="1">
    <source>
        <dbReference type="EMBL" id="MEQ2441070.1"/>
    </source>
</evidence>
<dbReference type="SUPFAM" id="SSF56219">
    <property type="entry name" value="DNase I-like"/>
    <property type="match status" value="1"/>
</dbReference>
<sequence length="198" mass="22968">MGLVWYLYLSEPPADYPYAETFSAKHLWTGESKSRGLGVFAKAGVKISENYWPKYVLRNFLSVRVQESFDLIAVWACNPYIEEYCIYQSINLDRITETSVIIGDLNSNSIWDRAHGMRNHTRVVKELEQKGLHSAYHLMTGEKSGKETSPTFYLHRHLDKGFHIDYCFLAPSRLRKISILDNTWTSYSDHLPLLVELE</sequence>
<reference evidence="1 2" key="1">
    <citation type="submission" date="2024-03" db="EMBL/GenBank/DDBJ databases">
        <title>Human intestinal bacterial collection.</title>
        <authorList>
            <person name="Pauvert C."/>
            <person name="Hitch T.C.A."/>
            <person name="Clavel T."/>
        </authorList>
    </citation>
    <scope>NUCLEOTIDE SEQUENCE [LARGE SCALE GENOMIC DNA]</scope>
    <source>
        <strain evidence="1 2">CLA-JM-H44</strain>
    </source>
</reference>
<organism evidence="1 2">
    <name type="scientific">Solibaculum intestinale</name>
    <dbReference type="NCBI Taxonomy" id="3133165"/>
    <lineage>
        <taxon>Bacteria</taxon>
        <taxon>Bacillati</taxon>
        <taxon>Bacillota</taxon>
        <taxon>Clostridia</taxon>
        <taxon>Eubacteriales</taxon>
        <taxon>Oscillospiraceae</taxon>
        <taxon>Solibaculum</taxon>
    </lineage>
</organism>
<dbReference type="Proteomes" id="UP001489509">
    <property type="component" value="Unassembled WGS sequence"/>
</dbReference>
<protein>
    <recommendedName>
        <fullName evidence="3">Endonuclease/exonuclease/phosphatase domain-containing protein</fullName>
    </recommendedName>
</protein>
<dbReference type="InterPro" id="IPR036691">
    <property type="entry name" value="Endo/exonu/phosph_ase_sf"/>
</dbReference>
<dbReference type="Gene3D" id="3.60.10.10">
    <property type="entry name" value="Endonuclease/exonuclease/phosphatase"/>
    <property type="match status" value="1"/>
</dbReference>
<accession>A0ABV1E177</accession>
<gene>
    <name evidence="1" type="ORF">WMO26_09555</name>
</gene>